<dbReference type="PANTHER" id="PTHR21366">
    <property type="entry name" value="GLYOXALASE FAMILY PROTEIN"/>
    <property type="match status" value="1"/>
</dbReference>
<evidence type="ECO:0000313" key="2">
    <source>
        <dbReference type="EMBL" id="GHD42585.1"/>
    </source>
</evidence>
<dbReference type="Gene3D" id="3.10.180.10">
    <property type="entry name" value="2,3-Dihydroxybiphenyl 1,2-Dioxygenase, domain 1"/>
    <property type="match status" value="1"/>
</dbReference>
<dbReference type="Proteomes" id="UP000630353">
    <property type="component" value="Unassembled WGS sequence"/>
</dbReference>
<dbReference type="CDD" id="cd07253">
    <property type="entry name" value="GLOD5"/>
    <property type="match status" value="1"/>
</dbReference>
<dbReference type="InterPro" id="IPR050383">
    <property type="entry name" value="GlyoxalaseI/FosfomycinResist"/>
</dbReference>
<protein>
    <submittedName>
        <fullName evidence="2">Glyoxalase</fullName>
    </submittedName>
</protein>
<keyword evidence="3" id="KW-1185">Reference proteome</keyword>
<dbReference type="InterPro" id="IPR004360">
    <property type="entry name" value="Glyas_Fos-R_dOase_dom"/>
</dbReference>
<evidence type="ECO:0000259" key="1">
    <source>
        <dbReference type="PROSITE" id="PS51819"/>
    </source>
</evidence>
<dbReference type="PROSITE" id="PS51819">
    <property type="entry name" value="VOC"/>
    <property type="match status" value="1"/>
</dbReference>
<dbReference type="PANTHER" id="PTHR21366:SF14">
    <property type="entry name" value="GLYOXALASE DOMAIN-CONTAINING PROTEIN 5"/>
    <property type="match status" value="1"/>
</dbReference>
<dbReference type="InterPro" id="IPR037523">
    <property type="entry name" value="VOC_core"/>
</dbReference>
<dbReference type="AlphaFoldDB" id="A0A918XNP4"/>
<dbReference type="InterPro" id="IPR029068">
    <property type="entry name" value="Glyas_Bleomycin-R_OHBP_Dase"/>
</dbReference>
<accession>A0A918XNP4</accession>
<reference evidence="2" key="2">
    <citation type="submission" date="2020-09" db="EMBL/GenBank/DDBJ databases">
        <authorList>
            <person name="Sun Q."/>
            <person name="Kim S."/>
        </authorList>
    </citation>
    <scope>NUCLEOTIDE SEQUENCE</scope>
    <source>
        <strain evidence="2">KCTC 42651</strain>
    </source>
</reference>
<organism evidence="2 3">
    <name type="scientific">Thalassobaculum fulvum</name>
    <dbReference type="NCBI Taxonomy" id="1633335"/>
    <lineage>
        <taxon>Bacteria</taxon>
        <taxon>Pseudomonadati</taxon>
        <taxon>Pseudomonadota</taxon>
        <taxon>Alphaproteobacteria</taxon>
        <taxon>Rhodospirillales</taxon>
        <taxon>Thalassobaculaceae</taxon>
        <taxon>Thalassobaculum</taxon>
    </lineage>
</organism>
<feature type="domain" description="VOC" evidence="1">
    <location>
        <begin position="7"/>
        <end position="130"/>
    </location>
</feature>
<dbReference type="RefSeq" id="WP_189987623.1">
    <property type="nucleotide sequence ID" value="NZ_BMZS01000002.1"/>
</dbReference>
<dbReference type="Pfam" id="PF00903">
    <property type="entry name" value="Glyoxalase"/>
    <property type="match status" value="1"/>
</dbReference>
<dbReference type="SUPFAM" id="SSF54593">
    <property type="entry name" value="Glyoxalase/Bleomycin resistance protein/Dihydroxybiphenyl dioxygenase"/>
    <property type="match status" value="1"/>
</dbReference>
<sequence>MPFAVDRIDHVVINCRDLETTVAWYQKVLGMRREEFDYQGHTHTALRFGDQKFNVRPTGTAHWWSVQNDAPGALDLCFVTRSPVEETMAHLAACGVEIANGPVAQTGALGAMTSVYFYDPDRNLIEVAVYS</sequence>
<dbReference type="EMBL" id="BMZS01000002">
    <property type="protein sequence ID" value="GHD42585.1"/>
    <property type="molecule type" value="Genomic_DNA"/>
</dbReference>
<reference evidence="2" key="1">
    <citation type="journal article" date="2014" name="Int. J. Syst. Evol. Microbiol.">
        <title>Complete genome sequence of Corynebacterium casei LMG S-19264T (=DSM 44701T), isolated from a smear-ripened cheese.</title>
        <authorList>
            <consortium name="US DOE Joint Genome Institute (JGI-PGF)"/>
            <person name="Walter F."/>
            <person name="Albersmeier A."/>
            <person name="Kalinowski J."/>
            <person name="Ruckert C."/>
        </authorList>
    </citation>
    <scope>NUCLEOTIDE SEQUENCE</scope>
    <source>
        <strain evidence="2">KCTC 42651</strain>
    </source>
</reference>
<proteinExistence type="predicted"/>
<comment type="caution">
    <text evidence="2">The sequence shown here is derived from an EMBL/GenBank/DDBJ whole genome shotgun (WGS) entry which is preliminary data.</text>
</comment>
<evidence type="ECO:0000313" key="3">
    <source>
        <dbReference type="Proteomes" id="UP000630353"/>
    </source>
</evidence>
<gene>
    <name evidence="2" type="ORF">GCM10017083_07770</name>
</gene>
<name>A0A918XNP4_9PROT</name>